<feature type="transmembrane region" description="Helical" evidence="7">
    <location>
        <begin position="34"/>
        <end position="60"/>
    </location>
</feature>
<keyword evidence="3 7" id="KW-0812">Transmembrane</keyword>
<feature type="compositionally biased region" description="Low complexity" evidence="8">
    <location>
        <begin position="232"/>
        <end position="242"/>
    </location>
</feature>
<dbReference type="AlphaFoldDB" id="A0AAD5XKE1"/>
<comment type="similarity">
    <text evidence="2 7">Belongs to the derlin family.</text>
</comment>
<dbReference type="Proteomes" id="UP001211907">
    <property type="component" value="Unassembled WGS sequence"/>
</dbReference>
<evidence type="ECO:0000256" key="1">
    <source>
        <dbReference type="ARBA" id="ARBA00004477"/>
    </source>
</evidence>
<protein>
    <recommendedName>
        <fullName evidence="7">Derlin</fullName>
    </recommendedName>
</protein>
<evidence type="ECO:0000256" key="4">
    <source>
        <dbReference type="ARBA" id="ARBA00022824"/>
    </source>
</evidence>
<reference evidence="9" key="1">
    <citation type="submission" date="2020-05" db="EMBL/GenBank/DDBJ databases">
        <title>Phylogenomic resolution of chytrid fungi.</title>
        <authorList>
            <person name="Stajich J.E."/>
            <person name="Amses K."/>
            <person name="Simmons R."/>
            <person name="Seto K."/>
            <person name="Myers J."/>
            <person name="Bonds A."/>
            <person name="Quandt C.A."/>
            <person name="Barry K."/>
            <person name="Liu P."/>
            <person name="Grigoriev I."/>
            <person name="Longcore J.E."/>
            <person name="James T.Y."/>
        </authorList>
    </citation>
    <scope>NUCLEOTIDE SEQUENCE</scope>
    <source>
        <strain evidence="9">JEL0513</strain>
    </source>
</reference>
<feature type="region of interest" description="Disordered" evidence="8">
    <location>
        <begin position="228"/>
        <end position="268"/>
    </location>
</feature>
<comment type="function">
    <text evidence="7">May be involved in the degradation of misfolded endoplasmic reticulum (ER) luminal proteins.</text>
</comment>
<name>A0AAD5XKE1_9FUNG</name>
<keyword evidence="6 7" id="KW-0472">Membrane</keyword>
<proteinExistence type="inferred from homology"/>
<dbReference type="GO" id="GO:0005789">
    <property type="term" value="C:endoplasmic reticulum membrane"/>
    <property type="evidence" value="ECO:0007669"/>
    <property type="project" value="UniProtKB-SubCell"/>
</dbReference>
<organism evidence="9 10">
    <name type="scientific">Physocladia obscura</name>
    <dbReference type="NCBI Taxonomy" id="109957"/>
    <lineage>
        <taxon>Eukaryota</taxon>
        <taxon>Fungi</taxon>
        <taxon>Fungi incertae sedis</taxon>
        <taxon>Chytridiomycota</taxon>
        <taxon>Chytridiomycota incertae sedis</taxon>
        <taxon>Chytridiomycetes</taxon>
        <taxon>Chytridiales</taxon>
        <taxon>Chytriomycetaceae</taxon>
        <taxon>Physocladia</taxon>
    </lineage>
</organism>
<keyword evidence="5 7" id="KW-1133">Transmembrane helix</keyword>
<evidence type="ECO:0000256" key="5">
    <source>
        <dbReference type="ARBA" id="ARBA00022989"/>
    </source>
</evidence>
<gene>
    <name evidence="9" type="primary">DERL1</name>
    <name evidence="9" type="ORF">HK100_006312</name>
</gene>
<keyword evidence="4 7" id="KW-0256">Endoplasmic reticulum</keyword>
<dbReference type="Pfam" id="PF04511">
    <property type="entry name" value="DER1"/>
    <property type="match status" value="1"/>
</dbReference>
<evidence type="ECO:0000313" key="9">
    <source>
        <dbReference type="EMBL" id="KAJ3131483.1"/>
    </source>
</evidence>
<accession>A0AAD5XKE1</accession>
<comment type="subcellular location">
    <subcellularLocation>
        <location evidence="1 7">Endoplasmic reticulum membrane</location>
        <topology evidence="1 7">Multi-pass membrane protein</topology>
    </subcellularLocation>
</comment>
<dbReference type="PANTHER" id="PTHR11009">
    <property type="entry name" value="DER1-LIKE PROTEIN, DERLIN"/>
    <property type="match status" value="1"/>
</dbReference>
<comment type="caution">
    <text evidence="7">Lacks conserved residue(s) required for the propagation of feature annotation.</text>
</comment>
<dbReference type="EMBL" id="JADGJH010000293">
    <property type="protein sequence ID" value="KAJ3131483.1"/>
    <property type="molecule type" value="Genomic_DNA"/>
</dbReference>
<feature type="compositionally biased region" description="Gly residues" evidence="8">
    <location>
        <begin position="257"/>
        <end position="268"/>
    </location>
</feature>
<evidence type="ECO:0000256" key="7">
    <source>
        <dbReference type="RuleBase" id="RU363059"/>
    </source>
</evidence>
<evidence type="ECO:0000256" key="2">
    <source>
        <dbReference type="ARBA" id="ARBA00008917"/>
    </source>
</evidence>
<evidence type="ECO:0000256" key="3">
    <source>
        <dbReference type="ARBA" id="ARBA00022692"/>
    </source>
</evidence>
<feature type="transmembrane region" description="Helical" evidence="7">
    <location>
        <begin position="81"/>
        <end position="105"/>
    </location>
</feature>
<evidence type="ECO:0000256" key="6">
    <source>
        <dbReference type="ARBA" id="ARBA00023136"/>
    </source>
</evidence>
<evidence type="ECO:0000256" key="8">
    <source>
        <dbReference type="SAM" id="MobiDB-lite"/>
    </source>
</evidence>
<keyword evidence="10" id="KW-1185">Reference proteome</keyword>
<dbReference type="InterPro" id="IPR007599">
    <property type="entry name" value="DER1"/>
</dbReference>
<evidence type="ECO:0000313" key="10">
    <source>
        <dbReference type="Proteomes" id="UP001211907"/>
    </source>
</evidence>
<sequence>MAAPAGNNNNLTPNGAMADAQAWFQSIPLVTRTIFAGSMGLSIAAGAGVVSPMLLFLSWPKIYKGFELETSAQFNGRKADYLFFVLISMAVILPVAIYMGQFILLESLVVSMLYVWSMNNKEQEVSFFFGLRFKAMFLPWDFLTGAPFPPIPKLIGIFAGHVYYFLDTVYPENNNGARLINTPNFLFALVGEDPTVRGMGGVGGMSAAPAGGRGQRLGTAAPAAAGNRWQFSGPSGAATSGTSGSGASGVRQRTGYNWGGSGQRLGTE</sequence>
<comment type="caution">
    <text evidence="9">The sequence shown here is derived from an EMBL/GenBank/DDBJ whole genome shotgun (WGS) entry which is preliminary data.</text>
</comment>
<dbReference type="GO" id="GO:0006950">
    <property type="term" value="P:response to stress"/>
    <property type="evidence" value="ECO:0007669"/>
    <property type="project" value="UniProtKB-ARBA"/>
</dbReference>